<reference evidence="14 15" key="1">
    <citation type="submission" date="2016-11" db="EMBL/GenBank/DDBJ databases">
        <authorList>
            <person name="Jaros S."/>
            <person name="Januszkiewicz K."/>
            <person name="Wedrychowicz H."/>
        </authorList>
    </citation>
    <scope>NUCLEOTIDE SEQUENCE [LARGE SCALE GENOMIC DNA]</scope>
    <source>
        <strain evidence="14 15">DSM 21986</strain>
    </source>
</reference>
<dbReference type="NCBIfam" id="TIGR01464">
    <property type="entry name" value="hemE"/>
    <property type="match status" value="1"/>
</dbReference>
<feature type="site" description="Transition state stabilizer" evidence="10">
    <location>
        <position position="111"/>
    </location>
</feature>
<evidence type="ECO:0000256" key="5">
    <source>
        <dbReference type="ARBA" id="ARBA00012288"/>
    </source>
</evidence>
<dbReference type="AlphaFoldDB" id="A0A1M4W5D8"/>
<feature type="binding site" evidence="10">
    <location>
        <position position="243"/>
    </location>
    <ligand>
        <name>substrate</name>
    </ligand>
</feature>
<comment type="subunit">
    <text evidence="4 10">Homodimer.</text>
</comment>
<evidence type="ECO:0000256" key="3">
    <source>
        <dbReference type="ARBA" id="ARBA00009935"/>
    </source>
</evidence>
<evidence type="ECO:0000256" key="9">
    <source>
        <dbReference type="ARBA" id="ARBA00023244"/>
    </source>
</evidence>
<comment type="pathway">
    <text evidence="2 10 11">Porphyrin-containing compound metabolism; protoporphyrin-IX biosynthesis; coproporphyrinogen-III from 5-aminolevulinate: step 4/4.</text>
</comment>
<keyword evidence="9 10" id="KW-0627">Porphyrin biosynthesis</keyword>
<keyword evidence="8 10" id="KW-0456">Lyase</keyword>
<evidence type="ECO:0000256" key="11">
    <source>
        <dbReference type="RuleBase" id="RU000554"/>
    </source>
</evidence>
<dbReference type="Proteomes" id="UP000184041">
    <property type="component" value="Unassembled WGS sequence"/>
</dbReference>
<feature type="binding site" evidence="10">
    <location>
        <position position="188"/>
    </location>
    <ligand>
        <name>substrate</name>
    </ligand>
</feature>
<dbReference type="PROSITE" id="PS00906">
    <property type="entry name" value="UROD_1"/>
    <property type="match status" value="1"/>
</dbReference>
<evidence type="ECO:0000256" key="2">
    <source>
        <dbReference type="ARBA" id="ARBA00004804"/>
    </source>
</evidence>
<dbReference type="PANTHER" id="PTHR21091">
    <property type="entry name" value="METHYLTETRAHYDROFOLATE:HOMOCYSTEINE METHYLTRANSFERASE RELATED"/>
    <property type="match status" value="1"/>
</dbReference>
<dbReference type="GO" id="GO:0005829">
    <property type="term" value="C:cytosol"/>
    <property type="evidence" value="ECO:0007669"/>
    <property type="project" value="UniProtKB-SubCell"/>
</dbReference>
<evidence type="ECO:0000256" key="4">
    <source>
        <dbReference type="ARBA" id="ARBA00011738"/>
    </source>
</evidence>
<dbReference type="EC" id="4.1.1.37" evidence="5 10"/>
<comment type="catalytic activity">
    <reaction evidence="10 11">
        <text>uroporphyrinogen III + 4 H(+) = coproporphyrinogen III + 4 CO2</text>
        <dbReference type="Rhea" id="RHEA:19865"/>
        <dbReference type="ChEBI" id="CHEBI:15378"/>
        <dbReference type="ChEBI" id="CHEBI:16526"/>
        <dbReference type="ChEBI" id="CHEBI:57308"/>
        <dbReference type="ChEBI" id="CHEBI:57309"/>
        <dbReference type="EC" id="4.1.1.37"/>
    </reaction>
</comment>
<evidence type="ECO:0000256" key="6">
    <source>
        <dbReference type="ARBA" id="ARBA00022490"/>
    </source>
</evidence>
<comment type="function">
    <text evidence="10">Catalyzes the decarboxylation of four acetate groups of uroporphyrinogen-III to yield coproporphyrinogen-III.</text>
</comment>
<dbReference type="InterPro" id="IPR038071">
    <property type="entry name" value="UROD/MetE-like_sf"/>
</dbReference>
<protein>
    <recommendedName>
        <fullName evidence="5 10">Uroporphyrinogen decarboxylase</fullName>
        <shortName evidence="10">UPD</shortName>
        <shortName evidence="10">URO-D</shortName>
        <ecNumber evidence="5 10">4.1.1.37</ecNumber>
    </recommendedName>
</protein>
<organism evidence="14 15">
    <name type="scientific">Fodinibius roseus</name>
    <dbReference type="NCBI Taxonomy" id="1194090"/>
    <lineage>
        <taxon>Bacteria</taxon>
        <taxon>Pseudomonadati</taxon>
        <taxon>Balneolota</taxon>
        <taxon>Balneolia</taxon>
        <taxon>Balneolales</taxon>
        <taxon>Balneolaceae</taxon>
        <taxon>Fodinibius</taxon>
    </lineage>
</organism>
<feature type="domain" description="Uroporphyrinogen decarboxylase (URO-D)" evidence="13">
    <location>
        <begin position="57"/>
        <end position="66"/>
    </location>
</feature>
<evidence type="ECO:0000256" key="8">
    <source>
        <dbReference type="ARBA" id="ARBA00023239"/>
    </source>
</evidence>
<comment type="similarity">
    <text evidence="3 10 12">Belongs to the uroporphyrinogen decarboxylase family.</text>
</comment>
<dbReference type="InterPro" id="IPR000257">
    <property type="entry name" value="Uroporphyrinogen_deCOase"/>
</dbReference>
<proteinExistence type="inferred from homology"/>
<evidence type="ECO:0000313" key="14">
    <source>
        <dbReference type="EMBL" id="SHE76481.1"/>
    </source>
</evidence>
<dbReference type="Pfam" id="PF01208">
    <property type="entry name" value="URO-D"/>
    <property type="match status" value="1"/>
</dbReference>
<dbReference type="EMBL" id="FQUS01000003">
    <property type="protein sequence ID" value="SHE76481.1"/>
    <property type="molecule type" value="Genomic_DNA"/>
</dbReference>
<dbReference type="CDD" id="cd00717">
    <property type="entry name" value="URO-D"/>
    <property type="match status" value="1"/>
</dbReference>
<dbReference type="SUPFAM" id="SSF51726">
    <property type="entry name" value="UROD/MetE-like"/>
    <property type="match status" value="1"/>
</dbReference>
<comment type="subcellular location">
    <subcellularLocation>
        <location evidence="1">Cytoplasm</location>
        <location evidence="1">Cytosol</location>
    </subcellularLocation>
</comment>
<dbReference type="GO" id="GO:0006782">
    <property type="term" value="P:protoporphyrinogen IX biosynthetic process"/>
    <property type="evidence" value="ECO:0007669"/>
    <property type="project" value="UniProtKB-UniRule"/>
</dbReference>
<sequence length="382" mass="42897">MQRQAGRTILQSSLLQLAFLIFKNLGQIKNSMKNAFPELKNDLLLRTLNGREVERPPVWMMRQAGRYLPQYMEIRKKYTFFERVETPELACEITIQPIDELGPDAAIIFSDILTVPQALGIDVDLVKGKGPVIDNPIRSVDDAFAILARDVPGKLNHVMEAITLTRRELNGRVPLIGFAGAPWTLFCYMVQGEGSKNFAKAKAFMYQHPDAARHVMKELTKATIDYLKAQVSAGAQVVQLFDSWAGLLGPEDFNEWAMPCLMEICDAVDEVPLILFAKGSWYALERLSFKSGAAAVGLDWTITPEYGREATRGEIVLQGNFDPSKLMMPADEIKRQTTRMIDRFGPQKYIANLGHGILPNIPVDHARAFIDAVKEYEPRKVV</sequence>
<dbReference type="STRING" id="1194090.SAMN05443144_103127"/>
<dbReference type="GO" id="GO:0004853">
    <property type="term" value="F:uroporphyrinogen decarboxylase activity"/>
    <property type="evidence" value="ECO:0007669"/>
    <property type="project" value="UniProtKB-UniRule"/>
</dbReference>
<dbReference type="InterPro" id="IPR006361">
    <property type="entry name" value="Uroporphyrinogen_deCO2ase_HemE"/>
</dbReference>
<evidence type="ECO:0000256" key="12">
    <source>
        <dbReference type="RuleBase" id="RU004169"/>
    </source>
</evidence>
<feature type="binding site" evidence="10">
    <location>
        <position position="111"/>
    </location>
    <ligand>
        <name>substrate</name>
    </ligand>
</feature>
<keyword evidence="6 10" id="KW-0963">Cytoplasm</keyword>
<name>A0A1M4W5D8_9BACT</name>
<feature type="binding site" evidence="10">
    <location>
        <begin position="62"/>
        <end position="66"/>
    </location>
    <ligand>
        <name>substrate</name>
    </ligand>
</feature>
<dbReference type="HAMAP" id="MF_00218">
    <property type="entry name" value="URO_D"/>
    <property type="match status" value="1"/>
</dbReference>
<evidence type="ECO:0000256" key="10">
    <source>
        <dbReference type="HAMAP-Rule" id="MF_00218"/>
    </source>
</evidence>
<evidence type="ECO:0000259" key="13">
    <source>
        <dbReference type="PROSITE" id="PS00906"/>
    </source>
</evidence>
<accession>A0A1M4W5D8</accession>
<evidence type="ECO:0000256" key="1">
    <source>
        <dbReference type="ARBA" id="ARBA00004514"/>
    </source>
</evidence>
<evidence type="ECO:0000313" key="15">
    <source>
        <dbReference type="Proteomes" id="UP000184041"/>
    </source>
</evidence>
<gene>
    <name evidence="10" type="primary">hemE</name>
    <name evidence="14" type="ORF">SAMN05443144_103127</name>
</gene>
<keyword evidence="15" id="KW-1185">Reference proteome</keyword>
<evidence type="ECO:0000256" key="7">
    <source>
        <dbReference type="ARBA" id="ARBA00022793"/>
    </source>
</evidence>
<dbReference type="UniPathway" id="UPA00251">
    <property type="reaction ID" value="UER00321"/>
</dbReference>
<dbReference type="PANTHER" id="PTHR21091:SF169">
    <property type="entry name" value="UROPORPHYRINOGEN DECARBOXYLASE"/>
    <property type="match status" value="1"/>
</dbReference>
<dbReference type="FunFam" id="3.20.20.210:FF:000008">
    <property type="entry name" value="Uroporphyrinogen decarboxylase"/>
    <property type="match status" value="1"/>
</dbReference>
<keyword evidence="7 10" id="KW-0210">Decarboxylase</keyword>
<feature type="binding site" evidence="10">
    <location>
        <position position="355"/>
    </location>
    <ligand>
        <name>substrate</name>
    </ligand>
</feature>
<dbReference type="Gene3D" id="3.20.20.210">
    <property type="match status" value="1"/>
</dbReference>
<feature type="binding site" evidence="10">
    <location>
        <position position="81"/>
    </location>
    <ligand>
        <name>substrate</name>
    </ligand>
</feature>